<name>A0ABW6QYT1_9NOCA</name>
<dbReference type="EC" id="4.2.1.46" evidence="2"/>
<reference evidence="2 3" key="1">
    <citation type="submission" date="2024-10" db="EMBL/GenBank/DDBJ databases">
        <title>The Natural Products Discovery Center: Release of the First 8490 Sequenced Strains for Exploring Actinobacteria Biosynthetic Diversity.</title>
        <authorList>
            <person name="Kalkreuter E."/>
            <person name="Kautsar S.A."/>
            <person name="Yang D."/>
            <person name="Bader C.D."/>
            <person name="Teijaro C.N."/>
            <person name="Fluegel L."/>
            <person name="Davis C.M."/>
            <person name="Simpson J.R."/>
            <person name="Lauterbach L."/>
            <person name="Steele A.D."/>
            <person name="Gui C."/>
            <person name="Meng S."/>
            <person name="Li G."/>
            <person name="Viehrig K."/>
            <person name="Ye F."/>
            <person name="Su P."/>
            <person name="Kiefer A.F."/>
            <person name="Nichols A."/>
            <person name="Cepeda A.J."/>
            <person name="Yan W."/>
            <person name="Fan B."/>
            <person name="Jiang Y."/>
            <person name="Adhikari A."/>
            <person name="Zheng C.-J."/>
            <person name="Schuster L."/>
            <person name="Cowan T.M."/>
            <person name="Smanski M.J."/>
            <person name="Chevrette M.G."/>
            <person name="De Carvalho L.P.S."/>
            <person name="Shen B."/>
        </authorList>
    </citation>
    <scope>NUCLEOTIDE SEQUENCE [LARGE SCALE GENOMIC DNA]</scope>
    <source>
        <strain evidence="2 3">NPDC003040</strain>
    </source>
</reference>
<protein>
    <submittedName>
        <fullName evidence="2">dTDP-glucose 4,6-dehydratase</fullName>
        <ecNumber evidence="2">4.2.1.46</ecNumber>
    </submittedName>
</protein>
<keyword evidence="3" id="KW-1185">Reference proteome</keyword>
<evidence type="ECO:0000313" key="3">
    <source>
        <dbReference type="Proteomes" id="UP001601948"/>
    </source>
</evidence>
<dbReference type="Gene3D" id="3.40.50.720">
    <property type="entry name" value="NAD(P)-binding Rossmann-like Domain"/>
    <property type="match status" value="1"/>
</dbReference>
<dbReference type="SUPFAM" id="SSF51735">
    <property type="entry name" value="NAD(P)-binding Rossmann-fold domains"/>
    <property type="match status" value="1"/>
</dbReference>
<sequence length="312" mass="34157">MLVTGGCGFVGVHLVDQLLRMRHITSITVLDSCRHTAAPQALSTSQRVRFVQGTVLDAALLTHLATDCEAVVHLAAETFVDASIVDDELFVETNITGTAVLLRTLRALGGRRLLNVSTDEVFGEASDEPFTESTPYRPRNPYAATKAAADHLVRAYVVTHGLDAVICHCSNLYGRWQYPEKLIPVTVTRLLRGEPARIYGTGQQSRTWLHVTDAAAGLVAALGKGVGGESYIIGGDHELTTLDVVGRIADQLEVPAAEAVSFVTDRPGHDYRYTTNNTKAHRELEWAPATDFETGLKDTVDWMIDHPGWWKR</sequence>
<dbReference type="EMBL" id="JBIAPI010000007">
    <property type="protein sequence ID" value="MFF3226401.1"/>
    <property type="molecule type" value="Genomic_DNA"/>
</dbReference>
<dbReference type="GO" id="GO:0008460">
    <property type="term" value="F:dTDP-glucose 4,6-dehydratase activity"/>
    <property type="evidence" value="ECO:0007669"/>
    <property type="project" value="UniProtKB-EC"/>
</dbReference>
<feature type="domain" description="NAD(P)-binding" evidence="1">
    <location>
        <begin position="2"/>
        <end position="299"/>
    </location>
</feature>
<dbReference type="RefSeq" id="WP_387721569.1">
    <property type="nucleotide sequence ID" value="NZ_JBIAPI010000007.1"/>
</dbReference>
<evidence type="ECO:0000259" key="1">
    <source>
        <dbReference type="Pfam" id="PF16363"/>
    </source>
</evidence>
<dbReference type="Pfam" id="PF16363">
    <property type="entry name" value="GDP_Man_Dehyd"/>
    <property type="match status" value="1"/>
</dbReference>
<dbReference type="PANTHER" id="PTHR43000">
    <property type="entry name" value="DTDP-D-GLUCOSE 4,6-DEHYDRATASE-RELATED"/>
    <property type="match status" value="1"/>
</dbReference>
<comment type="caution">
    <text evidence="2">The sequence shown here is derived from an EMBL/GenBank/DDBJ whole genome shotgun (WGS) entry which is preliminary data.</text>
</comment>
<evidence type="ECO:0000313" key="2">
    <source>
        <dbReference type="EMBL" id="MFF3226401.1"/>
    </source>
</evidence>
<proteinExistence type="predicted"/>
<gene>
    <name evidence="2" type="ORF">ACFYV7_26635</name>
</gene>
<dbReference type="InterPro" id="IPR036291">
    <property type="entry name" value="NAD(P)-bd_dom_sf"/>
</dbReference>
<dbReference type="Proteomes" id="UP001601948">
    <property type="component" value="Unassembled WGS sequence"/>
</dbReference>
<accession>A0ABW6QYT1</accession>
<organism evidence="2 3">
    <name type="scientific">Nocardia suismassiliense</name>
    <dbReference type="NCBI Taxonomy" id="2077092"/>
    <lineage>
        <taxon>Bacteria</taxon>
        <taxon>Bacillati</taxon>
        <taxon>Actinomycetota</taxon>
        <taxon>Actinomycetes</taxon>
        <taxon>Mycobacteriales</taxon>
        <taxon>Nocardiaceae</taxon>
        <taxon>Nocardia</taxon>
    </lineage>
</organism>
<dbReference type="InterPro" id="IPR016040">
    <property type="entry name" value="NAD(P)-bd_dom"/>
</dbReference>
<keyword evidence="2" id="KW-0456">Lyase</keyword>
<dbReference type="Gene3D" id="3.90.25.10">
    <property type="entry name" value="UDP-galactose 4-epimerase, domain 1"/>
    <property type="match status" value="1"/>
</dbReference>